<organism evidence="1 2">
    <name type="scientific">Marasmius tenuissimus</name>
    <dbReference type="NCBI Taxonomy" id="585030"/>
    <lineage>
        <taxon>Eukaryota</taxon>
        <taxon>Fungi</taxon>
        <taxon>Dikarya</taxon>
        <taxon>Basidiomycota</taxon>
        <taxon>Agaricomycotina</taxon>
        <taxon>Agaricomycetes</taxon>
        <taxon>Agaricomycetidae</taxon>
        <taxon>Agaricales</taxon>
        <taxon>Marasmiineae</taxon>
        <taxon>Marasmiaceae</taxon>
        <taxon>Marasmius</taxon>
    </lineage>
</organism>
<proteinExistence type="predicted"/>
<keyword evidence="2" id="KW-1185">Reference proteome</keyword>
<comment type="caution">
    <text evidence="1">The sequence shown here is derived from an EMBL/GenBank/DDBJ whole genome shotgun (WGS) entry which is preliminary data.</text>
</comment>
<name>A0ABR3A3H0_9AGAR</name>
<protein>
    <submittedName>
        <fullName evidence="1">Uncharacterized protein</fullName>
    </submittedName>
</protein>
<feature type="non-terminal residue" evidence="1">
    <location>
        <position position="71"/>
    </location>
</feature>
<evidence type="ECO:0000313" key="2">
    <source>
        <dbReference type="Proteomes" id="UP001437256"/>
    </source>
</evidence>
<accession>A0ABR3A3H0</accession>
<reference evidence="1 2" key="1">
    <citation type="submission" date="2024-05" db="EMBL/GenBank/DDBJ databases">
        <title>A draft genome resource for the thread blight pathogen Marasmius tenuissimus strain MS-2.</title>
        <authorList>
            <person name="Yulfo-Soto G.E."/>
            <person name="Baruah I.K."/>
            <person name="Amoako-Attah I."/>
            <person name="Bukari Y."/>
            <person name="Meinhardt L.W."/>
            <person name="Bailey B.A."/>
            <person name="Cohen S.P."/>
        </authorList>
    </citation>
    <scope>NUCLEOTIDE SEQUENCE [LARGE SCALE GENOMIC DNA]</scope>
    <source>
        <strain evidence="1 2">MS-2</strain>
    </source>
</reference>
<sequence>MDDPYLKLVLKTIEGGLAAGIHGSFWVDYFPILKHVPAWFPGASFKRKASKWKQAFDDLREEPWAWVKQAV</sequence>
<evidence type="ECO:0000313" key="1">
    <source>
        <dbReference type="EMBL" id="KAL0067909.1"/>
    </source>
</evidence>
<dbReference type="Proteomes" id="UP001437256">
    <property type="component" value="Unassembled WGS sequence"/>
</dbReference>
<dbReference type="EMBL" id="JBBXMP010000022">
    <property type="protein sequence ID" value="KAL0067909.1"/>
    <property type="molecule type" value="Genomic_DNA"/>
</dbReference>
<gene>
    <name evidence="1" type="ORF">AAF712_005077</name>
</gene>